<dbReference type="CDD" id="cd00093">
    <property type="entry name" value="HTH_XRE"/>
    <property type="match status" value="1"/>
</dbReference>
<dbReference type="GO" id="GO:0005524">
    <property type="term" value="F:ATP binding"/>
    <property type="evidence" value="ECO:0007669"/>
    <property type="project" value="UniProtKB-KW"/>
</dbReference>
<dbReference type="PATRIC" id="fig|1598.90.peg.1135"/>
<dbReference type="SMART" id="SM00382">
    <property type="entry name" value="AAA"/>
    <property type="match status" value="1"/>
</dbReference>
<reference evidence="4 5" key="1">
    <citation type="submission" date="2014-06" db="EMBL/GenBank/DDBJ databases">
        <title>Genetic determinant of reutericyclin biosynthesis of Lactobacillus reuteri.</title>
        <authorList>
            <person name="Lin X."/>
            <person name="Duar R."/>
            <person name="Walter J."/>
            <person name="Gaenzle M."/>
        </authorList>
    </citation>
    <scope>NUCLEOTIDE SEQUENCE [LARGE SCALE GENOMIC DNA]</scope>
    <source>
        <strain evidence="4 5">LTH2584</strain>
    </source>
</reference>
<evidence type="ECO:0000256" key="2">
    <source>
        <dbReference type="ARBA" id="ARBA00022741"/>
    </source>
</evidence>
<dbReference type="InterPro" id="IPR017871">
    <property type="entry name" value="ABC_transporter-like_CS"/>
</dbReference>
<sequence length="293" mass="33494">MPYSFPHQLLKLRTEKQLSQAELATRLFVSRQAVSKWENGDAEPSIDKLILLAKVFKVSLDRLILGTNDFNQPLVKLNNIVKTFNSPVLNSLDLTIHNNERIALLGSNGAGKTTLVKIIEGALKPNKGTVKWYFNKNDSLNIMSQENVLIPTLKVKEQIILTAAITKVDSKQRINYLLDQFKLSSQQNTIIAKLSGGQKRRLSLLLSVLRQSKLLILDEPTVGMDLESIDYFWHFIEKVSGSILVITHDFNQIDKFFSRVLLLKDGQISQDIPVKEIHQHNQTIEQWYRQHNR</sequence>
<evidence type="ECO:0000313" key="5">
    <source>
        <dbReference type="Proteomes" id="UP000027731"/>
    </source>
</evidence>
<dbReference type="SUPFAM" id="SSF47413">
    <property type="entry name" value="lambda repressor-like DNA-binding domains"/>
    <property type="match status" value="1"/>
</dbReference>
<dbReference type="InterPro" id="IPR001387">
    <property type="entry name" value="Cro/C1-type_HTH"/>
</dbReference>
<dbReference type="InterPro" id="IPR003593">
    <property type="entry name" value="AAA+_ATPase"/>
</dbReference>
<evidence type="ECO:0000256" key="1">
    <source>
        <dbReference type="ARBA" id="ARBA00022448"/>
    </source>
</evidence>
<dbReference type="EMBL" id="JOSX01000019">
    <property type="protein sequence ID" value="KEK14906.1"/>
    <property type="molecule type" value="Genomic_DNA"/>
</dbReference>
<evidence type="ECO:0000313" key="4">
    <source>
        <dbReference type="EMBL" id="KEK14906.1"/>
    </source>
</evidence>
<dbReference type="Gene3D" id="3.40.50.300">
    <property type="entry name" value="P-loop containing nucleotide triphosphate hydrolases"/>
    <property type="match status" value="1"/>
</dbReference>
<keyword evidence="2" id="KW-0547">Nucleotide-binding</keyword>
<evidence type="ECO:0000256" key="3">
    <source>
        <dbReference type="ARBA" id="ARBA00022840"/>
    </source>
</evidence>
<dbReference type="InterPro" id="IPR027417">
    <property type="entry name" value="P-loop_NTPase"/>
</dbReference>
<dbReference type="Proteomes" id="UP000027731">
    <property type="component" value="Unassembled WGS sequence"/>
</dbReference>
<dbReference type="SUPFAM" id="SSF52540">
    <property type="entry name" value="P-loop containing nucleoside triphosphate hydrolases"/>
    <property type="match status" value="1"/>
</dbReference>
<keyword evidence="3" id="KW-0067">ATP-binding</keyword>
<protein>
    <submittedName>
        <fullName evidence="4">ABC transporter</fullName>
    </submittedName>
</protein>
<organism evidence="4 5">
    <name type="scientific">Limosilactobacillus reuteri</name>
    <name type="common">Lactobacillus reuteri</name>
    <dbReference type="NCBI Taxonomy" id="1598"/>
    <lineage>
        <taxon>Bacteria</taxon>
        <taxon>Bacillati</taxon>
        <taxon>Bacillota</taxon>
        <taxon>Bacilli</taxon>
        <taxon>Lactobacillales</taxon>
        <taxon>Lactobacillaceae</taxon>
        <taxon>Limosilactobacillus</taxon>
    </lineage>
</organism>
<dbReference type="InterPro" id="IPR010982">
    <property type="entry name" value="Lambda_DNA-bd_dom_sf"/>
</dbReference>
<dbReference type="PANTHER" id="PTHR42711:SF17">
    <property type="entry name" value="ABC TRANSPORTER ATP-BINDING PROTEIN"/>
    <property type="match status" value="1"/>
</dbReference>
<accession>A0A073K0Z7</accession>
<proteinExistence type="predicted"/>
<dbReference type="PROSITE" id="PS00211">
    <property type="entry name" value="ABC_TRANSPORTER_1"/>
    <property type="match status" value="1"/>
</dbReference>
<dbReference type="PROSITE" id="PS50943">
    <property type="entry name" value="HTH_CROC1"/>
    <property type="match status" value="1"/>
</dbReference>
<dbReference type="InterPro" id="IPR003439">
    <property type="entry name" value="ABC_transporter-like_ATP-bd"/>
</dbReference>
<dbReference type="Pfam" id="PF00005">
    <property type="entry name" value="ABC_tran"/>
    <property type="match status" value="1"/>
</dbReference>
<name>A0A073K0Z7_LIMRT</name>
<dbReference type="GO" id="GO:0016887">
    <property type="term" value="F:ATP hydrolysis activity"/>
    <property type="evidence" value="ECO:0007669"/>
    <property type="project" value="InterPro"/>
</dbReference>
<keyword evidence="1" id="KW-0813">Transport</keyword>
<dbReference type="SMART" id="SM00530">
    <property type="entry name" value="HTH_XRE"/>
    <property type="match status" value="1"/>
</dbReference>
<dbReference type="AlphaFoldDB" id="A0A073K0Z7"/>
<dbReference type="GO" id="GO:0003677">
    <property type="term" value="F:DNA binding"/>
    <property type="evidence" value="ECO:0007669"/>
    <property type="project" value="InterPro"/>
</dbReference>
<comment type="caution">
    <text evidence="4">The sequence shown here is derived from an EMBL/GenBank/DDBJ whole genome shotgun (WGS) entry which is preliminary data.</text>
</comment>
<dbReference type="PANTHER" id="PTHR42711">
    <property type="entry name" value="ABC TRANSPORTER ATP-BINDING PROTEIN"/>
    <property type="match status" value="1"/>
</dbReference>
<dbReference type="PROSITE" id="PS50893">
    <property type="entry name" value="ABC_TRANSPORTER_2"/>
    <property type="match status" value="1"/>
</dbReference>
<gene>
    <name evidence="4" type="ORF">LR3_04490</name>
</gene>
<dbReference type="InterPro" id="IPR050763">
    <property type="entry name" value="ABC_transporter_ATP-binding"/>
</dbReference>
<dbReference type="Gene3D" id="1.10.260.40">
    <property type="entry name" value="lambda repressor-like DNA-binding domains"/>
    <property type="match status" value="1"/>
</dbReference>
<dbReference type="Pfam" id="PF01381">
    <property type="entry name" value="HTH_3"/>
    <property type="match status" value="1"/>
</dbReference>